<dbReference type="OrthoDB" id="5372616at2"/>
<evidence type="ECO:0000313" key="3">
    <source>
        <dbReference type="EMBL" id="KFL31564.1"/>
    </source>
</evidence>
<organism evidence="3 4">
    <name type="scientific">Devosia riboflavina</name>
    <dbReference type="NCBI Taxonomy" id="46914"/>
    <lineage>
        <taxon>Bacteria</taxon>
        <taxon>Pseudomonadati</taxon>
        <taxon>Pseudomonadota</taxon>
        <taxon>Alphaproteobacteria</taxon>
        <taxon>Hyphomicrobiales</taxon>
        <taxon>Devosiaceae</taxon>
        <taxon>Devosia</taxon>
    </lineage>
</organism>
<dbReference type="STRING" id="46914.JP75_08530"/>
<evidence type="ECO:0000256" key="1">
    <source>
        <dbReference type="SAM" id="SignalP"/>
    </source>
</evidence>
<name>A0A087M3W1_9HYPH</name>
<dbReference type="SUPFAM" id="SSF53850">
    <property type="entry name" value="Periplasmic binding protein-like II"/>
    <property type="match status" value="1"/>
</dbReference>
<gene>
    <name evidence="3" type="ORF">JP75_08530</name>
</gene>
<feature type="chain" id="PRO_5001825864" evidence="1">
    <location>
        <begin position="23"/>
        <end position="333"/>
    </location>
</feature>
<dbReference type="InterPro" id="IPR015168">
    <property type="entry name" value="SsuA/THI5"/>
</dbReference>
<feature type="domain" description="SsuA/THI5-like" evidence="2">
    <location>
        <begin position="38"/>
        <end position="239"/>
    </location>
</feature>
<dbReference type="RefSeq" id="WP_035081490.1">
    <property type="nucleotide sequence ID" value="NZ_JQGC01000006.1"/>
</dbReference>
<evidence type="ECO:0000313" key="4">
    <source>
        <dbReference type="Proteomes" id="UP000028981"/>
    </source>
</evidence>
<dbReference type="InterPro" id="IPR027939">
    <property type="entry name" value="NMT1/THI5"/>
</dbReference>
<dbReference type="Proteomes" id="UP000028981">
    <property type="component" value="Unassembled WGS sequence"/>
</dbReference>
<feature type="signal peptide" evidence="1">
    <location>
        <begin position="1"/>
        <end position="22"/>
    </location>
</feature>
<protein>
    <submittedName>
        <fullName evidence="3">Nitrate ABC transporter substrate-binding protein</fullName>
    </submittedName>
</protein>
<dbReference type="Pfam" id="PF09084">
    <property type="entry name" value="NMT1"/>
    <property type="match status" value="1"/>
</dbReference>
<dbReference type="AlphaFoldDB" id="A0A087M3W1"/>
<dbReference type="PANTHER" id="PTHR31528:SF3">
    <property type="entry name" value="THIAMINE BIOSYNTHESIS PROTEIN HI_0357-RELATED"/>
    <property type="match status" value="1"/>
</dbReference>
<dbReference type="Gene3D" id="3.40.190.10">
    <property type="entry name" value="Periplasmic binding protein-like II"/>
    <property type="match status" value="2"/>
</dbReference>
<comment type="caution">
    <text evidence="3">The sequence shown here is derived from an EMBL/GenBank/DDBJ whole genome shotgun (WGS) entry which is preliminary data.</text>
</comment>
<keyword evidence="4" id="KW-1185">Reference proteome</keyword>
<proteinExistence type="predicted"/>
<dbReference type="GO" id="GO:0009228">
    <property type="term" value="P:thiamine biosynthetic process"/>
    <property type="evidence" value="ECO:0007669"/>
    <property type="project" value="InterPro"/>
</dbReference>
<reference evidence="3 4" key="1">
    <citation type="submission" date="2014-08" db="EMBL/GenBank/DDBJ databases">
        <authorList>
            <person name="Hassan Y.I."/>
            <person name="Lepp D."/>
            <person name="Zhou T."/>
        </authorList>
    </citation>
    <scope>NUCLEOTIDE SEQUENCE [LARGE SCALE GENOMIC DNA]</scope>
    <source>
        <strain evidence="3 4">IFO13584</strain>
    </source>
</reference>
<keyword evidence="1" id="KW-0732">Signal</keyword>
<accession>A0A087M3W1</accession>
<dbReference type="EMBL" id="JQGC01000006">
    <property type="protein sequence ID" value="KFL31564.1"/>
    <property type="molecule type" value="Genomic_DNA"/>
</dbReference>
<sequence>MHASIKTTILAAMALAATPTFAQDLDKVTFATNWLAQAEHGGYYQAIADGTYEKYGLDVTIMQGGPQSPGRPMLVSGQVQFYMGGATGAINAVKEGIPTITLAAIFQKDPQILMSHPGKFATFPELAGASKYILSADGFTSYFTWMKTEWPDFVEEKYEPYQFNPASFLADDAAIQQGYLTSEPLAIEREAGFAPDVWLLADQGYHPYSTTIEAMKPWVDENPDIAKRFVEATIVGWSNYLYGDNAAANELIKADNPEMTDDQIAYGIEKMKEYGIVVSGDAETKGIGCMTDAGWTDFYNSMVEVGVFEAGIDVSQAYTTEYVCQGLGVDLFK</sequence>
<evidence type="ECO:0000259" key="2">
    <source>
        <dbReference type="Pfam" id="PF09084"/>
    </source>
</evidence>
<dbReference type="PANTHER" id="PTHR31528">
    <property type="entry name" value="4-AMINO-5-HYDROXYMETHYL-2-METHYLPYRIMIDINE PHOSPHATE SYNTHASE THI11-RELATED"/>
    <property type="match status" value="1"/>
</dbReference>